<protein>
    <recommendedName>
        <fullName evidence="2">Csf1 N-terminal domain-containing protein</fullName>
    </recommendedName>
</protein>
<dbReference type="GO" id="GO:0016020">
    <property type="term" value="C:membrane"/>
    <property type="evidence" value="ECO:0007669"/>
    <property type="project" value="InterPro"/>
</dbReference>
<dbReference type="EMBL" id="JAACJP010000003">
    <property type="protein sequence ID" value="KAF5386043.1"/>
    <property type="molecule type" value="Genomic_DNA"/>
</dbReference>
<evidence type="ECO:0000256" key="1">
    <source>
        <dbReference type="SAM" id="MobiDB-lite"/>
    </source>
</evidence>
<feature type="region of interest" description="Disordered" evidence="1">
    <location>
        <begin position="2246"/>
        <end position="2269"/>
    </location>
</feature>
<dbReference type="InterPro" id="IPR029636">
    <property type="entry name" value="Csf1"/>
</dbReference>
<feature type="region of interest" description="Disordered" evidence="1">
    <location>
        <begin position="1022"/>
        <end position="1075"/>
    </location>
</feature>
<comment type="caution">
    <text evidence="3">The sequence shown here is derived from an EMBL/GenBank/DDBJ whole genome shotgun (WGS) entry which is preliminary data.</text>
</comment>
<organism evidence="3 4">
    <name type="scientific">Tricholomella constricta</name>
    <dbReference type="NCBI Taxonomy" id="117010"/>
    <lineage>
        <taxon>Eukaryota</taxon>
        <taxon>Fungi</taxon>
        <taxon>Dikarya</taxon>
        <taxon>Basidiomycota</taxon>
        <taxon>Agaricomycotina</taxon>
        <taxon>Agaricomycetes</taxon>
        <taxon>Agaricomycetidae</taxon>
        <taxon>Agaricales</taxon>
        <taxon>Tricholomatineae</taxon>
        <taxon>Lyophyllaceae</taxon>
        <taxon>Tricholomella</taxon>
    </lineage>
</organism>
<feature type="region of interest" description="Disordered" evidence="1">
    <location>
        <begin position="2983"/>
        <end position="3055"/>
    </location>
</feature>
<sequence>MKSVLLEMVKINRRHILRTAEFRTAAYDSIISQMEARNLSRPVSRSTDRRQSFQKSSRPASSSPFHPPSSFNESSIPYGARKAVAWIKRQLPNLDPKDLLPLGIEVTKGAITCGNNSTPSLLVAEFQRSEGTFGIVEARSKFDLYKQLFSMKFQHATIRYVENENYADPMTSMGELVHGRIIQYSTLSRPSSYLTYRSFVKLWDRLGLLALARKYTLDRRDIHAMQKQRTPRPSKKTHKNLDEPTPIGADFTQVEYAVERKILETPVLDLSYYYDVVGEVPALPDHFESAGVDPIDIGNSDVAPEWGFDITISGGVLKYGPWADRQRVELQKAFFPPTYHDGEITPPLKPGDKRLWTAMRVFVELRENTLLHIPFREPSKDWQWDGKTDVPQRQRVREAAAIHVTVGDRSSISYILPMVTGSSGYRPVLEAHLDTIAITSSLNDIRLVTAESSRIHCELPTPLKWNTERTWIIDVVLRQPVLYLLRDHINMFIDLGKDWTTGPPSDYQRFIPMIYAFKLEMHHFELNMYANDHNIIDKPLIRDENDVSASLSLPRWNTNALHAPKEGNSLANIHFFRIDGSYEYFAEVWETYVEQLKLNFTVREVAFKELGWAIRYFMVLRDNYLGSFTHFSTLYEYLERRKRKQPLGDPILSKYRPGKNNMLQAEVQLYMQHGIVIMPAGLPGYSSTHDDETANAGIGECLIVTIPELQLQFRMHDYYMEMSLNVGALAGGLVSDYPEKVTYRKTALHGMKDILRIDGLDITANRLFGPQPRTATYICIWEIHLGRVKALLSASEGRLLAAAGDAVRLNYADFANAPATEYLPPVDPDVTFLKFSLKSVDITWRAGQAALVITLPSGIKVDSNDVGGQYYRKAISLRITEISVKVLLAASLHGGRWLEALKLTADAYLDIYSAPLGFRNHVQAQIAYVEEQDRLTGRARRIFATAGSQSIVESSSKGAALHKNGVYIPHPMLPSRRHSTEAAGPSQSVPRGERIRNSWTNMAQLSESDAEEGISEADRDARLAKTRSSTPAPHFNYEDDQNMTSGDESDDEDLTDASSDSDWSEFANEDASNSDRDQSILRHYVHVTRHYAARFLESPELWDGCPFILVRDRTPLDMSREYPTNPAEGTKPQKTADTPKVPSDDQGSITFRYRGKKPIIIQVTPLVSPAAVYFEEDMRKNPLSPELCLDAMMASHLGTLSASGTTTSCTLFEASIPSAIIHVMQRILMTDGHPSISQEFSEASKSSALDVISVVQGHITGIFASGTLIKGNPVANVGFSRLSLSLDTSINRKTITPRSPREFVFNYGVDDFKMSVARNTLKAHWEESTIQLGQLGPEYMAATGIALMHSATQLYVLGQRWEQYSSSLEQTIVYDIIQCSGQTAVVDPLSTIQPSYLVQSGTPHVLRTNTTFRFLYHLRSCLWNLDVYERGSFRSLQDSVQPVDLDELMTLLESRLHALDPDAYNIHLSSLEPFLPILRTHDSSSATRIAAPSNRSISIQFSKLAFVVLDPSCVSPSELVVTNLDTRARMRASDVLPLPPLYPTSMSQTSLKEKRSQSVFKTSALISVGDVTLSVFPHLMGFAQNILRVRRHYYSVSSSAKALTQSPSVNNTSGPFQLLSTDVIFSLRHLQIQAAAENLVFEFGLSGVRGTSSALSRPRAYEGQSISVLLDKVYVRARSPSDMVKRSDQDILASLELTTGKVNTVSRKELTAKAKHRLAYTVGGLQFHVPRSALRLYRFVQEWRADFLPGIEATVQALLAELQRAPSKPTSPQMQRTSSRRPSFQVQGQVSHVGISLQVMHGTWLSWEADNIISYVNSSNTTASEYTFGLQLASVTVSVSSKPNAREVEPSTRVKLILPPLSATGHYDGTGVHAIALMDFIELKVKPSHWDTLLIVQQKFGQDFHDLVTLVQKTNLRQAASKTPKDFKDQKPALKYSGFLKVRGFRVGLEGPSSTVYLECLDIGSGINNSTGLTWNVDLSDLAFSLAPRAVVRPNYPGFNRNHRSAFVIIDFKVDGKDQLFDGASGTVILISLTKIHAVMQPSSIGEVGDFIDHLQAEMLDRKERRALELAAFKDKTQSILRTFEVGVRDTQAEKRPWLENFVVNVSTRNIGVAFPLTHDQDLQLPQTGSKDSTAVPAFLWSIKSIEFGTHRGETGQAVMKSFSFQFVSRFRQSIPGDFSGESHQTRNRLIYPEMEAQLRSIHSASSRHVWIGANVSGFILDLDSSIPSYVFSLIDVYRQGKDRMDRLSSSLPRTPSAMETENDMEKEPKLERHHIVVPASSLFASLKFLSGKVRVYSGAASRLYRTRPFSHSHQEPSDEQVMEIGAEVFNLPVVSVWAEYRTTPATQKHGAACDLEPSILMFKSTVHSSQNTLRPTLLPFLTELVSHIEARLRRVSLQSPRPVSTVVTNVSTAMQEEALDTVTSMRISFSLRIDQSKLELTCQPDVNVIAGLHWDSGGFVVNVSPGARNVTFTGSVGGLTLGLKHGFLSEDCVMLDARNLAFSVTFAKVEADEGASVSSVSVVLDTEFLGVVRFSRLQDILCFKAVWLDRIPIFNSQTAIAPQAPARTSAYTPSLSQPKQRFSTMILVRIRQITLDVDLGQSISAMTLDLTDAVMRTKLTDVTSELSVFVADFAISAKGNVAGHAHVPKCVFQTIRSVESSSNVEGISRMLELSMTSGPLVVSLESDHQKLLHYRAEPLEVKIFDDWLVMAPRADAETKPLQLSFTVTSPEIVAVVTVGTIPKLLAYVNKFKANLDAQRLGASRESKAFRVTRTPKPDNPLSAVAEAMLQSARSRFKEAENGLSYVIMQHMSLQLDFLRLVVFPRTMDDLEIAQFIGRDVRARLDRLIEFEPNTGKRDLLLSFSSMTISKYTGLGHPQTSDLSDGRDWLESLLNGAIEAIIVGLPSMTMHMVSEEQVEDLPRTLVYDFHSEFVRREGNREFKDIFITLNVSLYSWLTILRKNLTREMEQVKATTDWRALLNTASPQAGASRKKTPEPLSLDATSSRSSTMPSPASRPFSPFSPSTALKSSVGVPMGTLSPPVSTPPSASISTSPGPQIFPSIETSAPKPAQRSGIVYQPRSRHIERLTMRQLGEATPDVMHPFFMKKAGFNLEDSLPQYVNEYATAPLEEIMEVLLKLYSRQLLSGNK</sequence>
<feature type="region of interest" description="Disordered" evidence="1">
    <location>
        <begin position="38"/>
        <end position="73"/>
    </location>
</feature>
<keyword evidence="4" id="KW-1185">Reference proteome</keyword>
<feature type="region of interest" description="Disordered" evidence="1">
    <location>
        <begin position="1764"/>
        <end position="1783"/>
    </location>
</feature>
<dbReference type="GO" id="GO:0006113">
    <property type="term" value="P:fermentation"/>
    <property type="evidence" value="ECO:0007669"/>
    <property type="project" value="InterPro"/>
</dbReference>
<accession>A0A8H5HME7</accession>
<feature type="region of interest" description="Disordered" evidence="1">
    <location>
        <begin position="1117"/>
        <end position="1147"/>
    </location>
</feature>
<feature type="compositionally biased region" description="Basic residues" evidence="1">
    <location>
        <begin position="229"/>
        <end position="238"/>
    </location>
</feature>
<feature type="compositionally biased region" description="Polar residues" evidence="1">
    <location>
        <begin position="2248"/>
        <end position="2260"/>
    </location>
</feature>
<dbReference type="PANTHER" id="PTHR32085">
    <property type="entry name" value="PROTEIN CSF1"/>
    <property type="match status" value="1"/>
</dbReference>
<dbReference type="OrthoDB" id="10051416at2759"/>
<evidence type="ECO:0000313" key="4">
    <source>
        <dbReference type="Proteomes" id="UP000565441"/>
    </source>
</evidence>
<feature type="region of interest" description="Disordered" evidence="1">
    <location>
        <begin position="966"/>
        <end position="997"/>
    </location>
</feature>
<feature type="region of interest" description="Disordered" evidence="1">
    <location>
        <begin position="223"/>
        <end position="244"/>
    </location>
</feature>
<dbReference type="InterPro" id="IPR048636">
    <property type="entry name" value="Csf1_N"/>
</dbReference>
<dbReference type="Pfam" id="PF21678">
    <property type="entry name" value="Csf1_N"/>
    <property type="match status" value="1"/>
</dbReference>
<feature type="compositionally biased region" description="Low complexity" evidence="1">
    <location>
        <begin position="53"/>
        <end position="73"/>
    </location>
</feature>
<feature type="compositionally biased region" description="Polar residues" evidence="1">
    <location>
        <begin position="1768"/>
        <end position="1783"/>
    </location>
</feature>
<gene>
    <name evidence="3" type="ORF">D9615_002215</name>
</gene>
<reference evidence="3 4" key="1">
    <citation type="journal article" date="2020" name="ISME J.">
        <title>Uncovering the hidden diversity of litter-decomposition mechanisms in mushroom-forming fungi.</title>
        <authorList>
            <person name="Floudas D."/>
            <person name="Bentzer J."/>
            <person name="Ahren D."/>
            <person name="Johansson T."/>
            <person name="Persson P."/>
            <person name="Tunlid A."/>
        </authorList>
    </citation>
    <scope>NUCLEOTIDE SEQUENCE [LARGE SCALE GENOMIC DNA]</scope>
    <source>
        <strain evidence="3 4">CBS 661.87</strain>
    </source>
</reference>
<evidence type="ECO:0000259" key="2">
    <source>
        <dbReference type="Pfam" id="PF21678"/>
    </source>
</evidence>
<dbReference type="Proteomes" id="UP000565441">
    <property type="component" value="Unassembled WGS sequence"/>
</dbReference>
<evidence type="ECO:0000313" key="3">
    <source>
        <dbReference type="EMBL" id="KAF5386043.1"/>
    </source>
</evidence>
<feature type="compositionally biased region" description="Low complexity" evidence="1">
    <location>
        <begin position="3038"/>
        <end position="3055"/>
    </location>
</feature>
<feature type="domain" description="Csf1 N-terminal" evidence="2">
    <location>
        <begin position="98"/>
        <end position="545"/>
    </location>
</feature>
<proteinExistence type="predicted"/>
<dbReference type="PANTHER" id="PTHR32085:SF3">
    <property type="entry name" value="PROTEIN CSF1"/>
    <property type="match status" value="1"/>
</dbReference>
<feature type="compositionally biased region" description="Low complexity" evidence="1">
    <location>
        <begin position="3003"/>
        <end position="3025"/>
    </location>
</feature>
<name>A0A8H5HME7_9AGAR</name>